<organism evidence="12 13">
    <name type="scientific">Sphingobacterium arenae</name>
    <dbReference type="NCBI Taxonomy" id="1280598"/>
    <lineage>
        <taxon>Bacteria</taxon>
        <taxon>Pseudomonadati</taxon>
        <taxon>Bacteroidota</taxon>
        <taxon>Sphingobacteriia</taxon>
        <taxon>Sphingobacteriales</taxon>
        <taxon>Sphingobacteriaceae</taxon>
        <taxon>Sphingobacterium</taxon>
    </lineage>
</organism>
<evidence type="ECO:0000256" key="3">
    <source>
        <dbReference type="ARBA" id="ARBA00022448"/>
    </source>
</evidence>
<proteinExistence type="inferred from homology"/>
<dbReference type="RefSeq" id="WP_190310989.1">
    <property type="nucleotide sequence ID" value="NZ_JACNYK010000009.1"/>
</dbReference>
<evidence type="ECO:0000313" key="13">
    <source>
        <dbReference type="Proteomes" id="UP000606494"/>
    </source>
</evidence>
<comment type="caution">
    <text evidence="12">The sequence shown here is derived from an EMBL/GenBank/DDBJ whole genome shotgun (WGS) entry which is preliminary data.</text>
</comment>
<keyword evidence="3" id="KW-0813">Transport</keyword>
<protein>
    <submittedName>
        <fullName evidence="12">TonB family protein</fullName>
    </submittedName>
</protein>
<keyword evidence="5" id="KW-0997">Cell inner membrane</keyword>
<evidence type="ECO:0000259" key="11">
    <source>
        <dbReference type="PROSITE" id="PS52015"/>
    </source>
</evidence>
<name>A0ABR7Y993_9SPHI</name>
<dbReference type="PANTHER" id="PTHR33446">
    <property type="entry name" value="PROTEIN TONB-RELATED"/>
    <property type="match status" value="1"/>
</dbReference>
<dbReference type="NCBIfam" id="TIGR01352">
    <property type="entry name" value="tonB_Cterm"/>
    <property type="match status" value="1"/>
</dbReference>
<dbReference type="PANTHER" id="PTHR33446:SF2">
    <property type="entry name" value="PROTEIN TONB"/>
    <property type="match status" value="1"/>
</dbReference>
<keyword evidence="13" id="KW-1185">Reference proteome</keyword>
<reference evidence="12 13" key="1">
    <citation type="submission" date="2020-08" db="EMBL/GenBank/DDBJ databases">
        <title>Sphingobacterium sp. DN00404 isolated from aquaculture water.</title>
        <authorList>
            <person name="Zhang M."/>
        </authorList>
    </citation>
    <scope>NUCLEOTIDE SEQUENCE [LARGE SCALE GENOMIC DNA]</scope>
    <source>
        <strain evidence="12 13">KCTC 32294</strain>
    </source>
</reference>
<dbReference type="Pfam" id="PF03544">
    <property type="entry name" value="TonB_C"/>
    <property type="match status" value="1"/>
</dbReference>
<evidence type="ECO:0000256" key="5">
    <source>
        <dbReference type="ARBA" id="ARBA00022519"/>
    </source>
</evidence>
<evidence type="ECO:0000256" key="1">
    <source>
        <dbReference type="ARBA" id="ARBA00004383"/>
    </source>
</evidence>
<comment type="similarity">
    <text evidence="2">Belongs to the TonB family.</text>
</comment>
<dbReference type="InterPro" id="IPR037682">
    <property type="entry name" value="TonB_C"/>
</dbReference>
<evidence type="ECO:0000256" key="2">
    <source>
        <dbReference type="ARBA" id="ARBA00006555"/>
    </source>
</evidence>
<comment type="subcellular location">
    <subcellularLocation>
        <location evidence="1">Cell inner membrane</location>
        <topology evidence="1">Single-pass membrane protein</topology>
        <orientation evidence="1">Periplasmic side</orientation>
    </subcellularLocation>
</comment>
<keyword evidence="6 10" id="KW-0812">Transmembrane</keyword>
<feature type="transmembrane region" description="Helical" evidence="10">
    <location>
        <begin position="41"/>
        <end position="59"/>
    </location>
</feature>
<dbReference type="PROSITE" id="PS52015">
    <property type="entry name" value="TONB_CTD"/>
    <property type="match status" value="1"/>
</dbReference>
<sequence>MWNNKLDIYAKEWLDVVFSARNQAYGAYDLRRHSAAATNQALLTVVFAVALLVVGKYAYDRMPATSSAPTIDYSIPVTLDRLAIPEPPKEEEVILPAEQPVQKIAQDPPGQDLIRFVEPVITDRNRAVEDVASQDDLKDKMTARLTLKKVDGGSFVAKGEFGPTKELGNITGTATGDPDGGALNNGEPFVSVQVMPEPMGGMAAFVNWVGKNYAYPDRALEQGIKGAVVVSFVVETDGTLTDITVLRDIGFGTGDEAIRVLKKAAKWKPGVQNGRHVRVKYTLPIKLSTL</sequence>
<feature type="domain" description="TonB C-terminal" evidence="11">
    <location>
        <begin position="200"/>
        <end position="290"/>
    </location>
</feature>
<dbReference type="EMBL" id="JACNYK010000009">
    <property type="protein sequence ID" value="MBD1427842.1"/>
    <property type="molecule type" value="Genomic_DNA"/>
</dbReference>
<evidence type="ECO:0000256" key="10">
    <source>
        <dbReference type="SAM" id="Phobius"/>
    </source>
</evidence>
<keyword evidence="8 10" id="KW-1133">Transmembrane helix</keyword>
<keyword evidence="4" id="KW-1003">Cell membrane</keyword>
<evidence type="ECO:0000313" key="12">
    <source>
        <dbReference type="EMBL" id="MBD1427842.1"/>
    </source>
</evidence>
<dbReference type="SUPFAM" id="SSF74653">
    <property type="entry name" value="TolA/TonB C-terminal domain"/>
    <property type="match status" value="1"/>
</dbReference>
<evidence type="ECO:0000256" key="7">
    <source>
        <dbReference type="ARBA" id="ARBA00022927"/>
    </source>
</evidence>
<dbReference type="Gene3D" id="3.30.1150.10">
    <property type="match status" value="1"/>
</dbReference>
<evidence type="ECO:0000256" key="6">
    <source>
        <dbReference type="ARBA" id="ARBA00022692"/>
    </source>
</evidence>
<keyword evidence="7" id="KW-0653">Protein transport</keyword>
<dbReference type="InterPro" id="IPR051045">
    <property type="entry name" value="TonB-dependent_transducer"/>
</dbReference>
<gene>
    <name evidence="12" type="ORF">H8B17_19855</name>
</gene>
<dbReference type="Proteomes" id="UP000606494">
    <property type="component" value="Unassembled WGS sequence"/>
</dbReference>
<accession>A0ABR7Y993</accession>
<dbReference type="InterPro" id="IPR006260">
    <property type="entry name" value="TonB/TolA_C"/>
</dbReference>
<keyword evidence="9 10" id="KW-0472">Membrane</keyword>
<evidence type="ECO:0000256" key="4">
    <source>
        <dbReference type="ARBA" id="ARBA00022475"/>
    </source>
</evidence>
<evidence type="ECO:0000256" key="9">
    <source>
        <dbReference type="ARBA" id="ARBA00023136"/>
    </source>
</evidence>
<evidence type="ECO:0000256" key="8">
    <source>
        <dbReference type="ARBA" id="ARBA00022989"/>
    </source>
</evidence>